<reference evidence="1 2" key="1">
    <citation type="submission" date="2018-10" db="EMBL/GenBank/DDBJ databases">
        <title>Genomic Encyclopedia of Archaeal and Bacterial Type Strains, Phase II (KMG-II): from individual species to whole genera.</title>
        <authorList>
            <person name="Goeker M."/>
        </authorList>
    </citation>
    <scope>NUCLEOTIDE SEQUENCE [LARGE SCALE GENOMIC DNA]</scope>
    <source>
        <strain evidence="1 2">ATCC 29870</strain>
    </source>
</reference>
<keyword evidence="2" id="KW-1185">Reference proteome</keyword>
<gene>
    <name evidence="1" type="ORF">JN00_0138</name>
</gene>
<sequence length="301" mass="35241">MENNYLKNLFSKSPLKEEDFKKYKEEVLTSNWVKNLISKLSLTEEIIENNLVILMNYYENCKKHNGKPTISVFLSEYGILEIDPTNSAEVKKKLMLQQFELTSITPLPKDFEDYFLIPSKAKPRKLIKEAGNSIEKFSKDLRVHIDEIFNKNSKKGIFLIDKEFFDAKNILKYLCFQLVHEKKDHTCWIKFDDLFVTLLNSDIENNNYVIEILKQVPYLFVEDIGIGQKPQPFMSKVIDVFKARYENNLATFMSAPIDILNSSVDLLSTPKDKRNQAIDIVESFFKQVISNLCTKYFKKRL</sequence>
<dbReference type="AlphaFoldDB" id="A0A3M0A6E8"/>
<proteinExistence type="predicted"/>
<organism evidence="1 2">
    <name type="scientific">Metamycoplasma subdolum</name>
    <dbReference type="NCBI Taxonomy" id="92407"/>
    <lineage>
        <taxon>Bacteria</taxon>
        <taxon>Bacillati</taxon>
        <taxon>Mycoplasmatota</taxon>
        <taxon>Mycoplasmoidales</taxon>
        <taxon>Metamycoplasmataceae</taxon>
        <taxon>Metamycoplasma</taxon>
    </lineage>
</organism>
<comment type="caution">
    <text evidence="1">The sequence shown here is derived from an EMBL/GenBank/DDBJ whole genome shotgun (WGS) entry which is preliminary data.</text>
</comment>
<dbReference type="OrthoDB" id="396469at2"/>
<dbReference type="Proteomes" id="UP000267246">
    <property type="component" value="Unassembled WGS sequence"/>
</dbReference>
<protein>
    <submittedName>
        <fullName evidence="1">Uncharacterized protein</fullName>
    </submittedName>
</protein>
<accession>A0A3M0A6E8</accession>
<dbReference type="Gene3D" id="3.40.50.300">
    <property type="entry name" value="P-loop containing nucleotide triphosphate hydrolases"/>
    <property type="match status" value="1"/>
</dbReference>
<dbReference type="InterPro" id="IPR027417">
    <property type="entry name" value="P-loop_NTPase"/>
</dbReference>
<evidence type="ECO:0000313" key="1">
    <source>
        <dbReference type="EMBL" id="RMA79089.1"/>
    </source>
</evidence>
<name>A0A3M0A6E8_9BACT</name>
<evidence type="ECO:0000313" key="2">
    <source>
        <dbReference type="Proteomes" id="UP000267246"/>
    </source>
</evidence>
<dbReference type="RefSeq" id="WP_121940629.1">
    <property type="nucleotide sequence ID" value="NZ_CP137846.1"/>
</dbReference>
<dbReference type="EMBL" id="REFI01000005">
    <property type="protein sequence ID" value="RMA79089.1"/>
    <property type="molecule type" value="Genomic_DNA"/>
</dbReference>